<dbReference type="EMBL" id="JAHTGR010000004">
    <property type="protein sequence ID" value="MBV6320974.1"/>
    <property type="molecule type" value="Genomic_DNA"/>
</dbReference>
<proteinExistence type="predicted"/>
<name>A0AA41HAF5_9BURK</name>
<dbReference type="Proteomes" id="UP001155901">
    <property type="component" value="Unassembled WGS sequence"/>
</dbReference>
<organism evidence="1 2">
    <name type="scientific">Duganella violaceipulchra</name>
    <dbReference type="NCBI Taxonomy" id="2849652"/>
    <lineage>
        <taxon>Bacteria</taxon>
        <taxon>Pseudomonadati</taxon>
        <taxon>Pseudomonadota</taxon>
        <taxon>Betaproteobacteria</taxon>
        <taxon>Burkholderiales</taxon>
        <taxon>Oxalobacteraceae</taxon>
        <taxon>Telluria group</taxon>
        <taxon>Duganella</taxon>
    </lineage>
</organism>
<evidence type="ECO:0000313" key="1">
    <source>
        <dbReference type="EMBL" id="MBV6320974.1"/>
    </source>
</evidence>
<dbReference type="InterPro" id="IPR052931">
    <property type="entry name" value="Prophage_regulatory_activator"/>
</dbReference>
<evidence type="ECO:0000313" key="2">
    <source>
        <dbReference type="Proteomes" id="UP001155901"/>
    </source>
</evidence>
<protein>
    <submittedName>
        <fullName evidence="1">AlpA family transcriptional regulator</fullName>
    </submittedName>
</protein>
<accession>A0AA41HAF5</accession>
<dbReference type="InterPro" id="IPR010260">
    <property type="entry name" value="AlpA"/>
</dbReference>
<comment type="caution">
    <text evidence="1">The sequence shown here is derived from an EMBL/GenBank/DDBJ whole genome shotgun (WGS) entry which is preliminary data.</text>
</comment>
<gene>
    <name evidence="1" type="ORF">KVP70_08520</name>
</gene>
<reference evidence="1" key="1">
    <citation type="submission" date="2021-07" db="EMBL/GenBank/DDBJ databases">
        <title>Characterization of violacein-producing bacteria and related species.</title>
        <authorList>
            <person name="Wilson H.S."/>
            <person name="De Leon M.E."/>
        </authorList>
    </citation>
    <scope>NUCLEOTIDE SEQUENCE</scope>
    <source>
        <strain evidence="1">HSC-15S17</strain>
    </source>
</reference>
<dbReference type="PANTHER" id="PTHR36154:SF1">
    <property type="entry name" value="DNA-BINDING TRANSCRIPTIONAL ACTIVATOR ALPA"/>
    <property type="match status" value="1"/>
</dbReference>
<dbReference type="Pfam" id="PF05930">
    <property type="entry name" value="Phage_AlpA"/>
    <property type="match status" value="1"/>
</dbReference>
<sequence>MEEDMKRSPLPRTTRMIRLPEVMAICGLSRSTVYAYTKRGEFPARVKITRHASAWVREEVLAWVVSRIHASRSCTPTPAENRETGV</sequence>
<dbReference type="PANTHER" id="PTHR36154">
    <property type="entry name" value="DNA-BINDING TRANSCRIPTIONAL ACTIVATOR ALPA"/>
    <property type="match status" value="1"/>
</dbReference>
<dbReference type="AlphaFoldDB" id="A0AA41HAF5"/>